<comment type="caution">
    <text evidence="2">The sequence shown here is derived from an EMBL/GenBank/DDBJ whole genome shotgun (WGS) entry which is preliminary data.</text>
</comment>
<reference evidence="2 3" key="1">
    <citation type="journal article" date="2017" name="Genome Biol. Evol.">
        <title>Phytophthora megakarya and P. palmivora, closely related causal agents of cacao black pod rot, underwent increases in genome sizes and gene numbers by different mechanisms.</title>
        <authorList>
            <person name="Ali S.S."/>
            <person name="Shao J."/>
            <person name="Lary D.J."/>
            <person name="Kronmiller B."/>
            <person name="Shen D."/>
            <person name="Strem M.D."/>
            <person name="Amoako-Attah I."/>
            <person name="Akrofi A.Y."/>
            <person name="Begoude B.A."/>
            <person name="Ten Hoopen G.M."/>
            <person name="Coulibaly K."/>
            <person name="Kebe B.I."/>
            <person name="Melnick R.L."/>
            <person name="Guiltinan M.J."/>
            <person name="Tyler B.M."/>
            <person name="Meinhardt L.W."/>
            <person name="Bailey B.A."/>
        </authorList>
    </citation>
    <scope>NUCLEOTIDE SEQUENCE [LARGE SCALE GENOMIC DNA]</scope>
    <source>
        <strain evidence="3">sbr112.9</strain>
    </source>
</reference>
<protein>
    <submittedName>
        <fullName evidence="2">Secreted RxLR effector peptide protein</fullName>
    </submittedName>
</protein>
<dbReference type="EMBL" id="NCKW01006551">
    <property type="protein sequence ID" value="POM71264.1"/>
    <property type="molecule type" value="Genomic_DNA"/>
</dbReference>
<feature type="chain" id="PRO_5015144550" evidence="1">
    <location>
        <begin position="22"/>
        <end position="134"/>
    </location>
</feature>
<feature type="signal peptide" evidence="1">
    <location>
        <begin position="1"/>
        <end position="21"/>
    </location>
</feature>
<gene>
    <name evidence="2" type="ORF">PHPALM_12185</name>
</gene>
<dbReference type="Proteomes" id="UP000237271">
    <property type="component" value="Unassembled WGS sequence"/>
</dbReference>
<organism evidence="2 3">
    <name type="scientific">Phytophthora palmivora</name>
    <dbReference type="NCBI Taxonomy" id="4796"/>
    <lineage>
        <taxon>Eukaryota</taxon>
        <taxon>Sar</taxon>
        <taxon>Stramenopiles</taxon>
        <taxon>Oomycota</taxon>
        <taxon>Peronosporomycetes</taxon>
        <taxon>Peronosporales</taxon>
        <taxon>Peronosporaceae</taxon>
        <taxon>Phytophthora</taxon>
    </lineage>
</organism>
<evidence type="ECO:0000313" key="3">
    <source>
        <dbReference type="Proteomes" id="UP000237271"/>
    </source>
</evidence>
<proteinExistence type="predicted"/>
<dbReference type="AlphaFoldDB" id="A0A2P4Y0D5"/>
<evidence type="ECO:0000256" key="1">
    <source>
        <dbReference type="SAM" id="SignalP"/>
    </source>
</evidence>
<keyword evidence="1" id="KW-0732">Signal</keyword>
<keyword evidence="3" id="KW-1185">Reference proteome</keyword>
<evidence type="ECO:0000313" key="2">
    <source>
        <dbReference type="EMBL" id="POM71264.1"/>
    </source>
</evidence>
<sequence>MELFRFAVVVALLVCVESTWTTSSSTMTAPTVAFSEIQLDRVSTRLLRTENNDENRVNVNVITDTVKSTRFKVWLMRETSGVDVLKKLQLGNNIDDALKNIQLDALWKYVEMFNNKYPKTKISVIDSLRIHYTD</sequence>
<name>A0A2P4Y0D5_9STRA</name>
<accession>A0A2P4Y0D5</accession>